<sequence>MHCFLSTALIGMCFIGQALAETLATKSQSVIPGYDIVELSWKIQAHPDGSNITVNGTIENAIAEITKINPNWKVDFDFDDRVAAASQGHIPWDDWENPIRCGSPWPETIYLEKNDPISRGISYLQHKNGVPGKGPGPGQCGRVSCSEESAIYWCNDNHEAVELANYAWIADGARLIHDQCEHHGVKDWLKLSGQAFNRQKWNVIVRSDLIQC</sequence>
<dbReference type="AlphaFoldDB" id="A0A517LDN8"/>
<gene>
    <name evidence="2" type="ORF">FKW77_005011</name>
</gene>
<accession>A0A517LDN8</accession>
<organism evidence="2 3">
    <name type="scientific">Venturia effusa</name>
    <dbReference type="NCBI Taxonomy" id="50376"/>
    <lineage>
        <taxon>Eukaryota</taxon>
        <taxon>Fungi</taxon>
        <taxon>Dikarya</taxon>
        <taxon>Ascomycota</taxon>
        <taxon>Pezizomycotina</taxon>
        <taxon>Dothideomycetes</taxon>
        <taxon>Pleosporomycetidae</taxon>
        <taxon>Venturiales</taxon>
        <taxon>Venturiaceae</taxon>
        <taxon>Venturia</taxon>
    </lineage>
</organism>
<keyword evidence="3" id="KW-1185">Reference proteome</keyword>
<feature type="chain" id="PRO_5022108914" description="Ricin B lectin domain-containing protein" evidence="1">
    <location>
        <begin position="21"/>
        <end position="212"/>
    </location>
</feature>
<dbReference type="PANTHER" id="PTHR35605:SF1">
    <property type="entry name" value="ECP2 EFFECTOR PROTEIN DOMAIN-CONTAINING PROTEIN-RELATED"/>
    <property type="match status" value="1"/>
</dbReference>
<dbReference type="OrthoDB" id="3552888at2759"/>
<keyword evidence="1" id="KW-0732">Signal</keyword>
<evidence type="ECO:0000256" key="1">
    <source>
        <dbReference type="SAM" id="SignalP"/>
    </source>
</evidence>
<reference evidence="2 3" key="1">
    <citation type="submission" date="2019-07" db="EMBL/GenBank/DDBJ databases">
        <title>Finished genome of Venturia effusa.</title>
        <authorList>
            <person name="Young C.A."/>
            <person name="Cox M.P."/>
            <person name="Ganley A.R.D."/>
            <person name="David W.J."/>
        </authorList>
    </citation>
    <scope>NUCLEOTIDE SEQUENCE [LARGE SCALE GENOMIC DNA]</scope>
    <source>
        <strain evidence="3">albino</strain>
    </source>
</reference>
<evidence type="ECO:0000313" key="2">
    <source>
        <dbReference type="EMBL" id="QDS73751.1"/>
    </source>
</evidence>
<protein>
    <recommendedName>
        <fullName evidence="4">Ricin B lectin domain-containing protein</fullName>
    </recommendedName>
</protein>
<dbReference type="PANTHER" id="PTHR35605">
    <property type="entry name" value="ECP2 EFFECTOR PROTEIN DOMAIN-CONTAINING PROTEIN-RELATED"/>
    <property type="match status" value="1"/>
</dbReference>
<evidence type="ECO:0008006" key="4">
    <source>
        <dbReference type="Google" id="ProtNLM"/>
    </source>
</evidence>
<name>A0A517LDN8_9PEZI</name>
<evidence type="ECO:0000313" key="3">
    <source>
        <dbReference type="Proteomes" id="UP000316270"/>
    </source>
</evidence>
<dbReference type="EMBL" id="CP042194">
    <property type="protein sequence ID" value="QDS73751.1"/>
    <property type="molecule type" value="Genomic_DNA"/>
</dbReference>
<feature type="signal peptide" evidence="1">
    <location>
        <begin position="1"/>
        <end position="20"/>
    </location>
</feature>
<dbReference type="STRING" id="50376.A0A517LDN8"/>
<proteinExistence type="predicted"/>
<dbReference type="Proteomes" id="UP000316270">
    <property type="component" value="Chromosome 10"/>
</dbReference>